<evidence type="ECO:0000256" key="2">
    <source>
        <dbReference type="ARBA" id="ARBA00022980"/>
    </source>
</evidence>
<proteinExistence type="inferred from homology"/>
<dbReference type="OrthoDB" id="5555409at2759"/>
<keyword evidence="3" id="KW-0687">Ribonucleoprotein</keyword>
<evidence type="ECO:0000313" key="4">
    <source>
        <dbReference type="EMBL" id="SCU89134.1"/>
    </source>
</evidence>
<dbReference type="EMBL" id="LT598455">
    <property type="protein sequence ID" value="SCU89134.1"/>
    <property type="molecule type" value="Genomic_DNA"/>
</dbReference>
<protein>
    <submittedName>
        <fullName evidence="4">LADA_0E13850g1_1</fullName>
    </submittedName>
</protein>
<dbReference type="GO" id="GO:0005762">
    <property type="term" value="C:mitochondrial large ribosomal subunit"/>
    <property type="evidence" value="ECO:0007669"/>
    <property type="project" value="EnsemblFungi"/>
</dbReference>
<keyword evidence="5" id="KW-1185">Reference proteome</keyword>
<dbReference type="Proteomes" id="UP000190274">
    <property type="component" value="Chromosome E"/>
</dbReference>
<evidence type="ECO:0000313" key="5">
    <source>
        <dbReference type="Proteomes" id="UP000190274"/>
    </source>
</evidence>
<keyword evidence="2" id="KW-0689">Ribosomal protein</keyword>
<dbReference type="AlphaFoldDB" id="A0A1G4JG39"/>
<gene>
    <name evidence="4" type="ORF">LADA_0E13850G</name>
</gene>
<organism evidence="4 5">
    <name type="scientific">Lachancea dasiensis</name>
    <dbReference type="NCBI Taxonomy" id="1072105"/>
    <lineage>
        <taxon>Eukaryota</taxon>
        <taxon>Fungi</taxon>
        <taxon>Dikarya</taxon>
        <taxon>Ascomycota</taxon>
        <taxon>Saccharomycotina</taxon>
        <taxon>Saccharomycetes</taxon>
        <taxon>Saccharomycetales</taxon>
        <taxon>Saccharomycetaceae</taxon>
        <taxon>Lachancea</taxon>
    </lineage>
</organism>
<sequence>MLRVTSLRSYSALSKRTNKVKVQLLKDFPKFQLYEGQVATVSPSLMRNYLHRGNGARYILKDADIDTQLQAKSVELASSRIMSVSLESKVQPNVLKEENVTVEVAKSEPKTKVEDVKIFKSGVTVKDVKIPGLVI</sequence>
<dbReference type="STRING" id="1266660.A0A1G4JG39"/>
<accession>A0A1G4JG39</accession>
<name>A0A1G4JG39_9SACH</name>
<dbReference type="GO" id="GO:0003735">
    <property type="term" value="F:structural constituent of ribosome"/>
    <property type="evidence" value="ECO:0007669"/>
    <property type="project" value="EnsemblFungi"/>
</dbReference>
<comment type="similarity">
    <text evidence="1">Belongs to the bacterial ribosomal protein bL9 family.</text>
</comment>
<evidence type="ECO:0000256" key="3">
    <source>
        <dbReference type="ARBA" id="ARBA00023274"/>
    </source>
</evidence>
<evidence type="ECO:0000256" key="1">
    <source>
        <dbReference type="ARBA" id="ARBA00010605"/>
    </source>
</evidence>
<dbReference type="InterPro" id="IPR036935">
    <property type="entry name" value="Ribosomal_bL9_N_sf"/>
</dbReference>
<dbReference type="Gene3D" id="3.40.5.10">
    <property type="entry name" value="Ribosomal protein L9, N-terminal domain"/>
    <property type="match status" value="1"/>
</dbReference>
<reference evidence="5" key="1">
    <citation type="submission" date="2016-03" db="EMBL/GenBank/DDBJ databases">
        <authorList>
            <person name="Devillers H."/>
        </authorList>
    </citation>
    <scope>NUCLEOTIDE SEQUENCE [LARGE SCALE GENOMIC DNA]</scope>
</reference>